<evidence type="ECO:0000313" key="4">
    <source>
        <dbReference type="Proteomes" id="UP000006764"/>
    </source>
</evidence>
<dbReference type="PROSITE" id="PS51257">
    <property type="entry name" value="PROKAR_LIPOPROTEIN"/>
    <property type="match status" value="1"/>
</dbReference>
<feature type="signal peptide" evidence="2">
    <location>
        <begin position="1"/>
        <end position="26"/>
    </location>
</feature>
<dbReference type="HOGENOM" id="CLU_343468_0_0_6"/>
<protein>
    <recommendedName>
        <fullName evidence="5">ATPase</fullName>
    </recommendedName>
</protein>
<sequence>MRIPTMALSLLFVALTGCGGSGGSGAPVTQNPPPNNDDDVNYTGPVARTSDVVAFKLNVWDNLVRADRCGACHGTGGQAPSFVRDDDINLAYTAANSVVNLRQPGNSQMVSKIRGGHHCWIGNDTIAAQACADQITVWIDNWAGQSIDGNAGEVEFVPPPIRDPGSSRTFPASSALFEQHLHPILATHCSECHVPNAAGTPISPYFAASDVDNAYKAVQNSVNLDNPDGSRLVARLREDSHNCWSVCGDDAIVLRDAITAMAEGIPVSEPDSALVLSKALRLDDGILAASGGRHDANVIARYEFRSGTGNTAFDNSGVEPQLNLTLSGDVEWVGGWGIRINSGKAQGNTAASRKLTDLITGSGEFTLEAWVIPATTGQENAHIVSYAAGADARNLTLSQQQSSYGFALRHNNTSANGEPLLDSPAESLQASLQHVVLTFDAVNGRRLYINGQDSGITDPVAPSALESWNDTYALVLGNEASGNRLWQGVIRFVAVHNRALNASQIAQNFAAGVGERFYLLFSISELINTPESYIGFEVSRFDNYAYLFAEPFFINLDNTAPQATTLQGLRVGINGREITVGQTWSQLDTEIGGPGYLGGIQPLSRLGTIIALDVGQEQDEFFLSFARLGSHTNVYTEPTPIPIPKVPAAPQPDIGVRTFDEINATMSALTGVPATWGDVPETFSLVRQQLPISDGFGGFLTAHQIGVAQLAIEYCNALVEAEMTGSAGIAPLFTGFDYNANAQSISDQDWQDQIITPLLARMLGTGLDSQPAHASVRTELTQLLLSTGDVKPVGAPDGVPDGLARCNGACPAGQTATAVKAACAAALGGATMLIK</sequence>
<evidence type="ECO:0000256" key="2">
    <source>
        <dbReference type="SAM" id="SignalP"/>
    </source>
</evidence>
<dbReference type="SUPFAM" id="SSF49899">
    <property type="entry name" value="Concanavalin A-like lectins/glucanases"/>
    <property type="match status" value="1"/>
</dbReference>
<evidence type="ECO:0000256" key="1">
    <source>
        <dbReference type="SAM" id="MobiDB-lite"/>
    </source>
</evidence>
<dbReference type="InterPro" id="IPR013320">
    <property type="entry name" value="ConA-like_dom_sf"/>
</dbReference>
<dbReference type="Proteomes" id="UP000006764">
    <property type="component" value="Chromosome"/>
</dbReference>
<organism evidence="3 4">
    <name type="scientific">Isoalcanivorax pacificus W11-5</name>
    <dbReference type="NCBI Taxonomy" id="391936"/>
    <lineage>
        <taxon>Bacteria</taxon>
        <taxon>Pseudomonadati</taxon>
        <taxon>Pseudomonadota</taxon>
        <taxon>Gammaproteobacteria</taxon>
        <taxon>Oceanospirillales</taxon>
        <taxon>Alcanivoracaceae</taxon>
        <taxon>Isoalcanivorax</taxon>
    </lineage>
</organism>
<evidence type="ECO:0008006" key="5">
    <source>
        <dbReference type="Google" id="ProtNLM"/>
    </source>
</evidence>
<proteinExistence type="predicted"/>
<evidence type="ECO:0000313" key="3">
    <source>
        <dbReference type="EMBL" id="AJD49461.1"/>
    </source>
</evidence>
<accession>A0A0B4XQM4</accession>
<feature type="chain" id="PRO_5002097392" description="ATPase" evidence="2">
    <location>
        <begin position="27"/>
        <end position="835"/>
    </location>
</feature>
<dbReference type="STRING" id="391936.S7S_15245"/>
<gene>
    <name evidence="3" type="ORF">S7S_15245</name>
</gene>
<keyword evidence="2" id="KW-0732">Signal</keyword>
<dbReference type="AlphaFoldDB" id="A0A0B4XQM4"/>
<dbReference type="Gene3D" id="2.60.120.200">
    <property type="match status" value="1"/>
</dbReference>
<feature type="region of interest" description="Disordered" evidence="1">
    <location>
        <begin position="23"/>
        <end position="43"/>
    </location>
</feature>
<dbReference type="EMBL" id="CP004387">
    <property type="protein sequence ID" value="AJD49461.1"/>
    <property type="molecule type" value="Genomic_DNA"/>
</dbReference>
<name>A0A0B4XQM4_9GAMM</name>
<keyword evidence="4" id="KW-1185">Reference proteome</keyword>
<dbReference type="RefSeq" id="WP_041026019.1">
    <property type="nucleotide sequence ID" value="NZ_CP004387.1"/>
</dbReference>
<dbReference type="Pfam" id="PF13385">
    <property type="entry name" value="Laminin_G_3"/>
    <property type="match status" value="1"/>
</dbReference>
<dbReference type="KEGG" id="apac:S7S_15245"/>
<reference evidence="3 4" key="1">
    <citation type="journal article" date="2012" name="J. Bacteriol.">
        <title>Genome sequence of an alkane-degrading bacterium, Alcanivorax pacificus type strain W11-5, isolated from deep sea sediment.</title>
        <authorList>
            <person name="Lai Q."/>
            <person name="Shao Z."/>
        </authorList>
    </citation>
    <scope>NUCLEOTIDE SEQUENCE [LARGE SCALE GENOMIC DNA]</scope>
    <source>
        <strain evidence="3 4">W11-5</strain>
    </source>
</reference>